<protein>
    <submittedName>
        <fullName evidence="2">DUF2182 domain-containing protein</fullName>
    </submittedName>
</protein>
<dbReference type="InterPro" id="IPR018688">
    <property type="entry name" value="PpoB2-like"/>
</dbReference>
<proteinExistence type="predicted"/>
<keyword evidence="3" id="KW-1185">Reference proteome</keyword>
<keyword evidence="1" id="KW-1133">Transmembrane helix</keyword>
<dbReference type="Pfam" id="PF09948">
    <property type="entry name" value="PpoB2"/>
    <property type="match status" value="1"/>
</dbReference>
<sequence length="273" mass="29602">MTGSALEAVLRRDRWIVGGAIAIMIALAWAYVLWLANDMDMGGMDMTGFRMIPAGIGIMLPASEPWHAIEFAYVFLMWAVMMVGMMAPSAAPMILMYARVGRHGRAQGQPFAATGWFAAGYLLAWSGFSLLATCLQWVVERTALLDSRMAIDNHLLGAIVLIAAGVYQWTPLKSVCLAQCQSPFLFLMRHGGFRGDLQGCVLLGLRHGGYCVGCCWALMALLFVGGVMSVMWIAILTLLVLFEKLPPVGRWIARAAGIACVAAGAWMLVSPPQ</sequence>
<reference evidence="2" key="1">
    <citation type="journal article" date="2024" name="Antonie Van Leeuwenhoek">
        <title>Bradyrhizobium ontarionense sp. nov., a novel bacterial symbiont isolated from Aeschynomene indica (Indian jointvetch), harbours photosynthesis, nitrogen fixation and nitrous oxide (N2O) reductase genes.</title>
        <authorList>
            <person name="Bromfield E.S.P."/>
            <person name="Cloutier S."/>
        </authorList>
    </citation>
    <scope>NUCLEOTIDE SEQUENCE</scope>
    <source>
        <strain evidence="2">A19</strain>
    </source>
</reference>
<feature type="transmembrane region" description="Helical" evidence="1">
    <location>
        <begin position="15"/>
        <end position="36"/>
    </location>
</feature>
<keyword evidence="1" id="KW-0812">Transmembrane</keyword>
<gene>
    <name evidence="2" type="ORF">LQG66_00635</name>
</gene>
<organism evidence="2 3">
    <name type="scientific">Bradyrhizobium ontarionense</name>
    <dbReference type="NCBI Taxonomy" id="2898149"/>
    <lineage>
        <taxon>Bacteria</taxon>
        <taxon>Pseudomonadati</taxon>
        <taxon>Pseudomonadota</taxon>
        <taxon>Alphaproteobacteria</taxon>
        <taxon>Hyphomicrobiales</taxon>
        <taxon>Nitrobacteraceae</taxon>
        <taxon>Bradyrhizobium</taxon>
    </lineage>
</organism>
<evidence type="ECO:0000313" key="3">
    <source>
        <dbReference type="Proteomes" id="UP001431010"/>
    </source>
</evidence>
<feature type="transmembrane region" description="Helical" evidence="1">
    <location>
        <begin position="251"/>
        <end position="269"/>
    </location>
</feature>
<feature type="transmembrane region" description="Helical" evidence="1">
    <location>
        <begin position="71"/>
        <end position="98"/>
    </location>
</feature>
<name>A0ABY3RCD4_9BRAD</name>
<keyword evidence="1" id="KW-0472">Membrane</keyword>
<dbReference type="RefSeq" id="WP_231322258.1">
    <property type="nucleotide sequence ID" value="NZ_CP088156.1"/>
</dbReference>
<accession>A0ABY3RCD4</accession>
<dbReference type="Proteomes" id="UP001431010">
    <property type="component" value="Chromosome"/>
</dbReference>
<dbReference type="EMBL" id="CP088156">
    <property type="protein sequence ID" value="UFZ04864.1"/>
    <property type="molecule type" value="Genomic_DNA"/>
</dbReference>
<feature type="transmembrane region" description="Helical" evidence="1">
    <location>
        <begin position="216"/>
        <end position="242"/>
    </location>
</feature>
<feature type="transmembrane region" description="Helical" evidence="1">
    <location>
        <begin position="118"/>
        <end position="139"/>
    </location>
</feature>
<evidence type="ECO:0000256" key="1">
    <source>
        <dbReference type="SAM" id="Phobius"/>
    </source>
</evidence>
<evidence type="ECO:0000313" key="2">
    <source>
        <dbReference type="EMBL" id="UFZ04864.1"/>
    </source>
</evidence>